<organism evidence="2">
    <name type="scientific">uncultured Woeseiaceae bacterium</name>
    <dbReference type="NCBI Taxonomy" id="1983305"/>
    <lineage>
        <taxon>Bacteria</taxon>
        <taxon>Pseudomonadati</taxon>
        <taxon>Pseudomonadota</taxon>
        <taxon>Gammaproteobacteria</taxon>
        <taxon>Woeseiales</taxon>
        <taxon>Woeseiaceae</taxon>
        <taxon>environmental samples</taxon>
    </lineage>
</organism>
<dbReference type="InterPro" id="IPR002871">
    <property type="entry name" value="NIF_FeS_clus_asmbl_NifU_N"/>
</dbReference>
<dbReference type="GO" id="GO:0005506">
    <property type="term" value="F:iron ion binding"/>
    <property type="evidence" value="ECO:0007669"/>
    <property type="project" value="InterPro"/>
</dbReference>
<dbReference type="GO" id="GO:0016226">
    <property type="term" value="P:iron-sulfur cluster assembly"/>
    <property type="evidence" value="ECO:0007669"/>
    <property type="project" value="InterPro"/>
</dbReference>
<name>A0A7D9H451_9GAMM</name>
<sequence length="131" mass="13952">MTANSSYNRAVRRHFADPQHAGKLQDDYALTLVADVSESEHGAHIVISAGISGGVIAGMAYRVWGCPHLIAALECVCTKFEGQPVAGLENFDSADITQELSVPVEKTGRILLLEDALATLWAKCAGIEDQG</sequence>
<gene>
    <name evidence="2" type="ORF">JTBM06_V1_170021</name>
</gene>
<evidence type="ECO:0000259" key="1">
    <source>
        <dbReference type="Pfam" id="PF01592"/>
    </source>
</evidence>
<dbReference type="AlphaFoldDB" id="A0A7D9H451"/>
<evidence type="ECO:0000313" key="2">
    <source>
        <dbReference type="EMBL" id="VUX55934.1"/>
    </source>
</evidence>
<dbReference type="Gene3D" id="3.90.1010.10">
    <property type="match status" value="1"/>
</dbReference>
<dbReference type="SUPFAM" id="SSF82649">
    <property type="entry name" value="SufE/NifU"/>
    <property type="match status" value="1"/>
</dbReference>
<feature type="domain" description="NIF system FeS cluster assembly NifU N-terminal" evidence="1">
    <location>
        <begin position="7"/>
        <end position="118"/>
    </location>
</feature>
<dbReference type="Pfam" id="PF01592">
    <property type="entry name" value="NifU_N"/>
    <property type="match status" value="1"/>
</dbReference>
<proteinExistence type="predicted"/>
<reference evidence="2" key="1">
    <citation type="submission" date="2019-07" db="EMBL/GenBank/DDBJ databases">
        <authorList>
            <person name="Weber M."/>
            <person name="Kostadinov I."/>
            <person name="Kostadinov D I."/>
        </authorList>
    </citation>
    <scope>NUCLEOTIDE SEQUENCE</scope>
    <source>
        <strain evidence="2">Gfbio:sag-sample-m06:053724c1-46a9-4a36-b237-ea2bf867836b</strain>
    </source>
</reference>
<dbReference type="GO" id="GO:0051536">
    <property type="term" value="F:iron-sulfur cluster binding"/>
    <property type="evidence" value="ECO:0007669"/>
    <property type="project" value="InterPro"/>
</dbReference>
<accession>A0A7D9H451</accession>
<protein>
    <recommendedName>
        <fullName evidence="1">NIF system FeS cluster assembly NifU N-terminal domain-containing protein</fullName>
    </recommendedName>
</protein>
<dbReference type="EMBL" id="LR633967">
    <property type="protein sequence ID" value="VUX55934.1"/>
    <property type="molecule type" value="Genomic_DNA"/>
</dbReference>